<dbReference type="Proteomes" id="UP001153076">
    <property type="component" value="Unassembled WGS sequence"/>
</dbReference>
<name>A0A9Q1JL02_9CARY</name>
<dbReference type="OrthoDB" id="1913205at2759"/>
<keyword evidence="3" id="KW-1185">Reference proteome</keyword>
<dbReference type="EMBL" id="JAKOGI010001152">
    <property type="protein sequence ID" value="KAJ8427369.1"/>
    <property type="molecule type" value="Genomic_DNA"/>
</dbReference>
<comment type="caution">
    <text evidence="2">The sequence shown here is derived from an EMBL/GenBank/DDBJ whole genome shotgun (WGS) entry which is preliminary data.</text>
</comment>
<proteinExistence type="predicted"/>
<dbReference type="PANTHER" id="PTHR34576:SF2">
    <property type="entry name" value="MEMBRANE-ASSOCIATED KINASE REGULATOR 6-RELATED"/>
    <property type="match status" value="1"/>
</dbReference>
<organism evidence="2 3">
    <name type="scientific">Carnegiea gigantea</name>
    <dbReference type="NCBI Taxonomy" id="171969"/>
    <lineage>
        <taxon>Eukaryota</taxon>
        <taxon>Viridiplantae</taxon>
        <taxon>Streptophyta</taxon>
        <taxon>Embryophyta</taxon>
        <taxon>Tracheophyta</taxon>
        <taxon>Spermatophyta</taxon>
        <taxon>Magnoliopsida</taxon>
        <taxon>eudicotyledons</taxon>
        <taxon>Gunneridae</taxon>
        <taxon>Pentapetalae</taxon>
        <taxon>Caryophyllales</taxon>
        <taxon>Cactineae</taxon>
        <taxon>Cactaceae</taxon>
        <taxon>Cactoideae</taxon>
        <taxon>Echinocereeae</taxon>
        <taxon>Carnegiea</taxon>
    </lineage>
</organism>
<sequence length="236" mass="26446">MPVELNQVNSLPPKVKQPKVTSAEHVADKHNNMRMDVSHYLATESFSFSWLPTQELQASNPSNDRLFLSEEETAHNHNFDFDVSSSSTPSLVHADKLFSNGLIVPRSLNHPYSKRERISCSATSPGPVAMFASPSYDHHGRYSSAKLKRIFQNFIPRRVLSKYMRCLVPGGGSRARNGIRVDDVNRKAWEVKSYDCSNCNTPRGAVSPMRRESDESSIHEAILYCKRSSGTSSAFP</sequence>
<evidence type="ECO:0000313" key="2">
    <source>
        <dbReference type="EMBL" id="KAJ8427369.1"/>
    </source>
</evidence>
<accession>A0A9Q1JL02</accession>
<dbReference type="AlphaFoldDB" id="A0A9Q1JL02"/>
<feature type="compositionally biased region" description="Polar residues" evidence="1">
    <location>
        <begin position="1"/>
        <end position="10"/>
    </location>
</feature>
<evidence type="ECO:0008006" key="4">
    <source>
        <dbReference type="Google" id="ProtNLM"/>
    </source>
</evidence>
<feature type="region of interest" description="Disordered" evidence="1">
    <location>
        <begin position="1"/>
        <end position="21"/>
    </location>
</feature>
<dbReference type="InterPro" id="IPR044699">
    <property type="entry name" value="MAKR6"/>
</dbReference>
<evidence type="ECO:0000256" key="1">
    <source>
        <dbReference type="SAM" id="MobiDB-lite"/>
    </source>
</evidence>
<gene>
    <name evidence="2" type="ORF">Cgig2_000498</name>
</gene>
<dbReference type="PANTHER" id="PTHR34576">
    <property type="entry name" value="MEMBRANE-ASSOCIATED KINASE REGULATOR 6-RELATED"/>
    <property type="match status" value="1"/>
</dbReference>
<reference evidence="2" key="1">
    <citation type="submission" date="2022-04" db="EMBL/GenBank/DDBJ databases">
        <title>Carnegiea gigantea Genome sequencing and assembly v2.</title>
        <authorList>
            <person name="Copetti D."/>
            <person name="Sanderson M.J."/>
            <person name="Burquez A."/>
            <person name="Wojciechowski M.F."/>
        </authorList>
    </citation>
    <scope>NUCLEOTIDE SEQUENCE</scope>
    <source>
        <strain evidence="2">SGP5-SGP5p</strain>
        <tissue evidence="2">Aerial part</tissue>
    </source>
</reference>
<protein>
    <recommendedName>
        <fullName evidence="4">Membrane-associated kinase regulator 6</fullName>
    </recommendedName>
</protein>
<evidence type="ECO:0000313" key="3">
    <source>
        <dbReference type="Proteomes" id="UP001153076"/>
    </source>
</evidence>